<evidence type="ECO:0000313" key="2">
    <source>
        <dbReference type="EMBL" id="KAF3768555.1"/>
    </source>
</evidence>
<protein>
    <submittedName>
        <fullName evidence="2">Uncharacterized protein</fullName>
    </submittedName>
</protein>
<reference evidence="2" key="1">
    <citation type="journal article" date="2020" name="Phytopathology">
        <title>Genome sequence of the chestnut blight fungus Cryphonectria parasitica EP155: A fundamental resource for an archetypical invasive plant pathogen.</title>
        <authorList>
            <person name="Crouch J.A."/>
            <person name="Dawe A."/>
            <person name="Aerts A."/>
            <person name="Barry K."/>
            <person name="Churchill A.C.L."/>
            <person name="Grimwood J."/>
            <person name="Hillman B."/>
            <person name="Milgroom M.G."/>
            <person name="Pangilinan J."/>
            <person name="Smith M."/>
            <person name="Salamov A."/>
            <person name="Schmutz J."/>
            <person name="Yadav J."/>
            <person name="Grigoriev I.V."/>
            <person name="Nuss D."/>
        </authorList>
    </citation>
    <scope>NUCLEOTIDE SEQUENCE</scope>
    <source>
        <strain evidence="2">EP155</strain>
    </source>
</reference>
<keyword evidence="3" id="KW-1185">Reference proteome</keyword>
<dbReference type="AlphaFoldDB" id="A0A9P4Y9K2"/>
<sequence length="263" mass="30542">MFVAGVCERRRRHELGSSYVQLLLNPQQQSQQQTWIEFQDYHLIRYEQFAKKRDRLVEKLHKCQKQAGATDLEGSEHTVRSEEAIQGRLEFAERTLRSHRVLLGWIEQQRLRMDSWPLPSVRETDDQSATLRAIPRVSSRQRRSRQFSTSTVQGKIRVSKPTLNTSNMRAKTVKASTPQPVIMDSDVTAPDCTQQRPKRQGMKPLCQEEATRLPRPTLPGDKQTRGRVQAQRQLIQLRSRSEFDAFKTRSGRISRPPVRWSVA</sequence>
<dbReference type="Proteomes" id="UP000803844">
    <property type="component" value="Unassembled WGS sequence"/>
</dbReference>
<evidence type="ECO:0000313" key="3">
    <source>
        <dbReference type="Proteomes" id="UP000803844"/>
    </source>
</evidence>
<gene>
    <name evidence="2" type="ORF">M406DRAFT_102745</name>
</gene>
<evidence type="ECO:0000256" key="1">
    <source>
        <dbReference type="SAM" id="MobiDB-lite"/>
    </source>
</evidence>
<comment type="caution">
    <text evidence="2">The sequence shown here is derived from an EMBL/GenBank/DDBJ whole genome shotgun (WGS) entry which is preliminary data.</text>
</comment>
<feature type="region of interest" description="Disordered" evidence="1">
    <location>
        <begin position="182"/>
        <end position="229"/>
    </location>
</feature>
<dbReference type="EMBL" id="MU032345">
    <property type="protein sequence ID" value="KAF3768555.1"/>
    <property type="molecule type" value="Genomic_DNA"/>
</dbReference>
<dbReference type="GeneID" id="63832158"/>
<dbReference type="OrthoDB" id="5419928at2759"/>
<dbReference type="RefSeq" id="XP_040779516.1">
    <property type="nucleotide sequence ID" value="XM_040915029.1"/>
</dbReference>
<organism evidence="2 3">
    <name type="scientific">Cryphonectria parasitica (strain ATCC 38755 / EP155)</name>
    <dbReference type="NCBI Taxonomy" id="660469"/>
    <lineage>
        <taxon>Eukaryota</taxon>
        <taxon>Fungi</taxon>
        <taxon>Dikarya</taxon>
        <taxon>Ascomycota</taxon>
        <taxon>Pezizomycotina</taxon>
        <taxon>Sordariomycetes</taxon>
        <taxon>Sordariomycetidae</taxon>
        <taxon>Diaporthales</taxon>
        <taxon>Cryphonectriaceae</taxon>
        <taxon>Cryphonectria-Endothia species complex</taxon>
        <taxon>Cryphonectria</taxon>
    </lineage>
</organism>
<accession>A0A9P4Y9K2</accession>
<name>A0A9P4Y9K2_CRYP1</name>
<proteinExistence type="predicted"/>